<dbReference type="Proteomes" id="UP000756132">
    <property type="component" value="Chromosome 5"/>
</dbReference>
<evidence type="ECO:0000313" key="2">
    <source>
        <dbReference type="Proteomes" id="UP000756132"/>
    </source>
</evidence>
<dbReference type="RefSeq" id="XP_047761730.1">
    <property type="nucleotide sequence ID" value="XM_047905599.1"/>
</dbReference>
<dbReference type="EMBL" id="CP090167">
    <property type="protein sequence ID" value="UJO17364.1"/>
    <property type="molecule type" value="Genomic_DNA"/>
</dbReference>
<proteinExistence type="predicted"/>
<dbReference type="OrthoDB" id="10460096at2759"/>
<dbReference type="AlphaFoldDB" id="A0A9Q8LHP7"/>
<accession>A0A9Q8LHP7</accession>
<dbReference type="KEGG" id="ffu:CLAFUR5_06451"/>
<sequence>MPGSSSDGSASNLISHDTIRQHCSDIIHGFFEMINTRQFDTNLGFWTLNIASNYTYAGLHGDIAAYDAVDLAGHLKNFEGLTKDVFPDFRLEVVDVWTEMNMRGEDVRTFMNWLQVNCPPGIVKPSAAEIKWRREEGRLQIWEVRTMGGGAV</sequence>
<evidence type="ECO:0000313" key="1">
    <source>
        <dbReference type="EMBL" id="UJO17364.1"/>
    </source>
</evidence>
<organism evidence="1 2">
    <name type="scientific">Passalora fulva</name>
    <name type="common">Tomato leaf mold</name>
    <name type="synonym">Cladosporium fulvum</name>
    <dbReference type="NCBI Taxonomy" id="5499"/>
    <lineage>
        <taxon>Eukaryota</taxon>
        <taxon>Fungi</taxon>
        <taxon>Dikarya</taxon>
        <taxon>Ascomycota</taxon>
        <taxon>Pezizomycotina</taxon>
        <taxon>Dothideomycetes</taxon>
        <taxon>Dothideomycetidae</taxon>
        <taxon>Mycosphaerellales</taxon>
        <taxon>Mycosphaerellaceae</taxon>
        <taxon>Fulvia</taxon>
    </lineage>
</organism>
<reference evidence="1" key="2">
    <citation type="journal article" date="2022" name="Microb. Genom.">
        <title>A chromosome-scale genome assembly of the tomato pathogen Cladosporium fulvum reveals a compartmentalized genome architecture and the presence of a dispensable chromosome.</title>
        <authorList>
            <person name="Zaccaron A.Z."/>
            <person name="Chen L.H."/>
            <person name="Samaras A."/>
            <person name="Stergiopoulos I."/>
        </authorList>
    </citation>
    <scope>NUCLEOTIDE SEQUENCE</scope>
    <source>
        <strain evidence="1">Race5_Kim</strain>
    </source>
</reference>
<gene>
    <name evidence="1" type="ORF">CLAFUR5_06451</name>
</gene>
<name>A0A9Q8LHP7_PASFU</name>
<dbReference type="GeneID" id="71986329"/>
<protein>
    <submittedName>
        <fullName evidence="1">Uncharacterized protein</fullName>
    </submittedName>
</protein>
<reference evidence="1" key="1">
    <citation type="submission" date="2021-12" db="EMBL/GenBank/DDBJ databases">
        <authorList>
            <person name="Zaccaron A."/>
            <person name="Stergiopoulos I."/>
        </authorList>
    </citation>
    <scope>NUCLEOTIDE SEQUENCE</scope>
    <source>
        <strain evidence="1">Race5_Kim</strain>
    </source>
</reference>
<keyword evidence="2" id="KW-1185">Reference proteome</keyword>